<sequence length="288" mass="33913">MKYNMNKNSKNNKKLPLVSIIVITYECEDTIETCLKSLLAQTYENKEIILVDNFSKDKTVEITKKYINRIYLKGPERTSQMNFGSSVTSGKYIFFAPGDFYFQKEYIKKCVEKCEEENCDAVYLTTLGSGTGFWKNVRILERKAFSFDDSLESSFFFRRDAYIKLGGYDTNLVAGEDYDIQHRLNSQGFKTGRIDIANIHLREDKNIKEIFRKSFYYGKHLKKYLKKYRIYGIKQLNPFRKVILQNYKLFLANPLYALGYIVYKIVQYSGGFLGLLYSYIKRDNKKRD</sequence>
<dbReference type="AlphaFoldDB" id="X0ZVF4"/>
<dbReference type="PANTHER" id="PTHR43630:SF2">
    <property type="entry name" value="GLYCOSYLTRANSFERASE"/>
    <property type="match status" value="1"/>
</dbReference>
<evidence type="ECO:0000256" key="1">
    <source>
        <dbReference type="SAM" id="Phobius"/>
    </source>
</evidence>
<dbReference type="InterPro" id="IPR001173">
    <property type="entry name" value="Glyco_trans_2-like"/>
</dbReference>
<name>X0ZVF4_9ZZZZ</name>
<keyword evidence="1" id="KW-0812">Transmembrane</keyword>
<organism evidence="3">
    <name type="scientific">marine sediment metagenome</name>
    <dbReference type="NCBI Taxonomy" id="412755"/>
    <lineage>
        <taxon>unclassified sequences</taxon>
        <taxon>metagenomes</taxon>
        <taxon>ecological metagenomes</taxon>
    </lineage>
</organism>
<feature type="domain" description="Glycosyltransferase 2-like" evidence="2">
    <location>
        <begin position="19"/>
        <end position="142"/>
    </location>
</feature>
<comment type="caution">
    <text evidence="3">The sequence shown here is derived from an EMBL/GenBank/DDBJ whole genome shotgun (WGS) entry which is preliminary data.</text>
</comment>
<protein>
    <recommendedName>
        <fullName evidence="2">Glycosyltransferase 2-like domain-containing protein</fullName>
    </recommendedName>
</protein>
<dbReference type="InterPro" id="IPR029044">
    <property type="entry name" value="Nucleotide-diphossugar_trans"/>
</dbReference>
<evidence type="ECO:0000313" key="3">
    <source>
        <dbReference type="EMBL" id="GAG73810.1"/>
    </source>
</evidence>
<gene>
    <name evidence="3" type="ORF">S01H4_02697</name>
</gene>
<dbReference type="EMBL" id="BART01000610">
    <property type="protein sequence ID" value="GAG73810.1"/>
    <property type="molecule type" value="Genomic_DNA"/>
</dbReference>
<dbReference type="Pfam" id="PF00535">
    <property type="entry name" value="Glycos_transf_2"/>
    <property type="match status" value="1"/>
</dbReference>
<keyword evidence="1" id="KW-1133">Transmembrane helix</keyword>
<feature type="transmembrane region" description="Helical" evidence="1">
    <location>
        <begin position="255"/>
        <end position="280"/>
    </location>
</feature>
<dbReference type="SUPFAM" id="SSF53448">
    <property type="entry name" value="Nucleotide-diphospho-sugar transferases"/>
    <property type="match status" value="1"/>
</dbReference>
<keyword evidence="1" id="KW-0472">Membrane</keyword>
<proteinExistence type="predicted"/>
<dbReference type="PANTHER" id="PTHR43630">
    <property type="entry name" value="POLY-BETA-1,6-N-ACETYL-D-GLUCOSAMINE SYNTHASE"/>
    <property type="match status" value="1"/>
</dbReference>
<dbReference type="Gene3D" id="3.90.550.10">
    <property type="entry name" value="Spore Coat Polysaccharide Biosynthesis Protein SpsA, Chain A"/>
    <property type="match status" value="1"/>
</dbReference>
<reference evidence="3" key="1">
    <citation type="journal article" date="2014" name="Front. Microbiol.">
        <title>High frequency of phylogenetically diverse reductive dehalogenase-homologous genes in deep subseafloor sedimentary metagenomes.</title>
        <authorList>
            <person name="Kawai M."/>
            <person name="Futagami T."/>
            <person name="Toyoda A."/>
            <person name="Takaki Y."/>
            <person name="Nishi S."/>
            <person name="Hori S."/>
            <person name="Arai W."/>
            <person name="Tsubouchi T."/>
            <person name="Morono Y."/>
            <person name="Uchiyama I."/>
            <person name="Ito T."/>
            <person name="Fujiyama A."/>
            <person name="Inagaki F."/>
            <person name="Takami H."/>
        </authorList>
    </citation>
    <scope>NUCLEOTIDE SEQUENCE</scope>
    <source>
        <strain evidence="3">Expedition CK06-06</strain>
    </source>
</reference>
<accession>X0ZVF4</accession>
<evidence type="ECO:0000259" key="2">
    <source>
        <dbReference type="Pfam" id="PF00535"/>
    </source>
</evidence>